<accession>A0A2W4W9Z7</accession>
<feature type="transmembrane region" description="Helical" evidence="5">
    <location>
        <begin position="274"/>
        <end position="293"/>
    </location>
</feature>
<evidence type="ECO:0000259" key="7">
    <source>
        <dbReference type="PROSITE" id="PS51012"/>
    </source>
</evidence>
<dbReference type="Pfam" id="PF01061">
    <property type="entry name" value="ABC2_membrane"/>
    <property type="match status" value="1"/>
</dbReference>
<proteinExistence type="inferred from homology"/>
<evidence type="ECO:0000256" key="4">
    <source>
        <dbReference type="ARBA" id="ARBA00023136"/>
    </source>
</evidence>
<evidence type="ECO:0000256" key="6">
    <source>
        <dbReference type="SAM" id="MobiDB-lite"/>
    </source>
</evidence>
<keyword evidence="5" id="KW-1003">Cell membrane</keyword>
<dbReference type="InterPro" id="IPR013525">
    <property type="entry name" value="ABC2_TM"/>
</dbReference>
<dbReference type="EMBL" id="QBML01000015">
    <property type="protein sequence ID" value="PZO40077.1"/>
    <property type="molecule type" value="Genomic_DNA"/>
</dbReference>
<dbReference type="InterPro" id="IPR047817">
    <property type="entry name" value="ABC2_TM_bact-type"/>
</dbReference>
<feature type="transmembrane region" description="Helical" evidence="5">
    <location>
        <begin position="135"/>
        <end position="161"/>
    </location>
</feature>
<evidence type="ECO:0000256" key="5">
    <source>
        <dbReference type="RuleBase" id="RU361157"/>
    </source>
</evidence>
<keyword evidence="5" id="KW-0813">Transport</keyword>
<feature type="transmembrane region" description="Helical" evidence="5">
    <location>
        <begin position="173"/>
        <end position="195"/>
    </location>
</feature>
<feature type="transmembrane region" description="Helical" evidence="5">
    <location>
        <begin position="202"/>
        <end position="225"/>
    </location>
</feature>
<dbReference type="Proteomes" id="UP000249467">
    <property type="component" value="Unassembled WGS sequence"/>
</dbReference>
<dbReference type="PANTHER" id="PTHR43229">
    <property type="entry name" value="NODULATION PROTEIN J"/>
    <property type="match status" value="1"/>
</dbReference>
<protein>
    <recommendedName>
        <fullName evidence="5">Transport permease protein</fullName>
    </recommendedName>
</protein>
<comment type="subcellular location">
    <subcellularLocation>
        <location evidence="5">Cell membrane</location>
        <topology evidence="5">Multi-pass membrane protein</topology>
    </subcellularLocation>
    <subcellularLocation>
        <location evidence="1">Membrane</location>
        <topology evidence="1">Multi-pass membrane protein</topology>
    </subcellularLocation>
</comment>
<evidence type="ECO:0000256" key="2">
    <source>
        <dbReference type="ARBA" id="ARBA00022692"/>
    </source>
</evidence>
<evidence type="ECO:0000256" key="1">
    <source>
        <dbReference type="ARBA" id="ARBA00004141"/>
    </source>
</evidence>
<feature type="region of interest" description="Disordered" evidence="6">
    <location>
        <begin position="1"/>
        <end position="26"/>
    </location>
</feature>
<keyword evidence="4 5" id="KW-0472">Membrane</keyword>
<dbReference type="GO" id="GO:0140359">
    <property type="term" value="F:ABC-type transporter activity"/>
    <property type="evidence" value="ECO:0007669"/>
    <property type="project" value="InterPro"/>
</dbReference>
<dbReference type="PIRSF" id="PIRSF006648">
    <property type="entry name" value="DrrB"/>
    <property type="match status" value="1"/>
</dbReference>
<dbReference type="AlphaFoldDB" id="A0A2W4W9Z7"/>
<name>A0A2W4W9Z7_9CYAN</name>
<keyword evidence="2 5" id="KW-0812">Transmembrane</keyword>
<sequence>MTQTSLPPLLTQEPQTDRQLTPKSPQPNFWSADFRQEVAALTTRLFIQLRRRPTTLIAGVLQPLMWLLLFGALFSGLPEGLVGDGQTYVQFLAAGIIVFTAFSSALNSGLPMLFDREFGFLNRILVAPLVSRFSIIAASAIFIVTLSFVQTVAIVVVSGLMGAGLPSLSGLTVMALILTLLIIDFTMLSLGLAFAMPGHQEMLAFIFLVNLPLMFSSTALAPLAFMPTWLQWIASLNPLSWAIEPIRYVYSHSTWAWDSIIFTAPWGNMTMFKAAIALLSFGILVGVLIRGTLRRGVA</sequence>
<reference evidence="8 9" key="2">
    <citation type="submission" date="2018-06" db="EMBL/GenBank/DDBJ databases">
        <title>Metagenomic assembly of (sub)arctic Cyanobacteria and their associated microbiome from non-axenic cultures.</title>
        <authorList>
            <person name="Baurain D."/>
        </authorList>
    </citation>
    <scope>NUCLEOTIDE SEQUENCE [LARGE SCALE GENOMIC DNA]</scope>
    <source>
        <strain evidence="8">ULC066bin1</strain>
    </source>
</reference>
<dbReference type="InterPro" id="IPR051784">
    <property type="entry name" value="Nod_factor_ABC_transporter"/>
</dbReference>
<gene>
    <name evidence="8" type="ORF">DCF19_12365</name>
</gene>
<feature type="domain" description="ABC transmembrane type-2" evidence="7">
    <location>
        <begin position="54"/>
        <end position="296"/>
    </location>
</feature>
<comment type="similarity">
    <text evidence="5">Belongs to the ABC-2 integral membrane protein family.</text>
</comment>
<organism evidence="8 9">
    <name type="scientific">Pseudanabaena frigida</name>
    <dbReference type="NCBI Taxonomy" id="945775"/>
    <lineage>
        <taxon>Bacteria</taxon>
        <taxon>Bacillati</taxon>
        <taxon>Cyanobacteriota</taxon>
        <taxon>Cyanophyceae</taxon>
        <taxon>Pseudanabaenales</taxon>
        <taxon>Pseudanabaenaceae</taxon>
        <taxon>Pseudanabaena</taxon>
    </lineage>
</organism>
<dbReference type="InterPro" id="IPR000412">
    <property type="entry name" value="ABC_2_transport"/>
</dbReference>
<reference evidence="8 9" key="1">
    <citation type="submission" date="2018-04" db="EMBL/GenBank/DDBJ databases">
        <authorList>
            <person name="Go L.Y."/>
            <person name="Mitchell J.A."/>
        </authorList>
    </citation>
    <scope>NUCLEOTIDE SEQUENCE [LARGE SCALE GENOMIC DNA]</scope>
    <source>
        <strain evidence="8">ULC066bin1</strain>
    </source>
</reference>
<feature type="transmembrane region" description="Helical" evidence="5">
    <location>
        <begin position="88"/>
        <end position="114"/>
    </location>
</feature>
<dbReference type="GO" id="GO:0043190">
    <property type="term" value="C:ATP-binding cassette (ABC) transporter complex"/>
    <property type="evidence" value="ECO:0007669"/>
    <property type="project" value="InterPro"/>
</dbReference>
<keyword evidence="3 5" id="KW-1133">Transmembrane helix</keyword>
<evidence type="ECO:0000313" key="9">
    <source>
        <dbReference type="Proteomes" id="UP000249467"/>
    </source>
</evidence>
<evidence type="ECO:0000313" key="8">
    <source>
        <dbReference type="EMBL" id="PZO40077.1"/>
    </source>
</evidence>
<evidence type="ECO:0000256" key="3">
    <source>
        <dbReference type="ARBA" id="ARBA00022989"/>
    </source>
</evidence>
<comment type="caution">
    <text evidence="8">The sequence shown here is derived from an EMBL/GenBank/DDBJ whole genome shotgun (WGS) entry which is preliminary data.</text>
</comment>
<dbReference type="PROSITE" id="PS51012">
    <property type="entry name" value="ABC_TM2"/>
    <property type="match status" value="1"/>
</dbReference>
<dbReference type="PANTHER" id="PTHR43229:SF2">
    <property type="entry name" value="NODULATION PROTEIN J"/>
    <property type="match status" value="1"/>
</dbReference>
<feature type="transmembrane region" description="Helical" evidence="5">
    <location>
        <begin position="54"/>
        <end position="76"/>
    </location>
</feature>